<dbReference type="InterPro" id="IPR036390">
    <property type="entry name" value="WH_DNA-bd_sf"/>
</dbReference>
<dbReference type="Pfam" id="PF03008">
    <property type="entry name" value="DUF234"/>
    <property type="match status" value="1"/>
</dbReference>
<dbReference type="Pfam" id="PF01637">
    <property type="entry name" value="ATPase_2"/>
    <property type="match status" value="1"/>
</dbReference>
<evidence type="ECO:0000259" key="1">
    <source>
        <dbReference type="Pfam" id="PF01637"/>
    </source>
</evidence>
<gene>
    <name evidence="3" type="ORF">BKD89_06380</name>
</gene>
<dbReference type="InterPro" id="IPR011579">
    <property type="entry name" value="ATPase_dom"/>
</dbReference>
<evidence type="ECO:0000313" key="4">
    <source>
        <dbReference type="Proteomes" id="UP000273278"/>
    </source>
</evidence>
<dbReference type="GeneID" id="41322073"/>
<name>A0A3G3IHU1_9ARCH</name>
<dbReference type="SUPFAM" id="SSF52980">
    <property type="entry name" value="Restriction endonuclease-like"/>
    <property type="match status" value="1"/>
</dbReference>
<accession>A0A3G3IHU1</accession>
<dbReference type="SUPFAM" id="SSF52540">
    <property type="entry name" value="P-loop containing nucleoside triphosphate hydrolases"/>
    <property type="match status" value="1"/>
</dbReference>
<dbReference type="GO" id="GO:0005524">
    <property type="term" value="F:ATP binding"/>
    <property type="evidence" value="ECO:0007669"/>
    <property type="project" value="InterPro"/>
</dbReference>
<proteinExistence type="predicted"/>
<feature type="domain" description="DUF234" evidence="2">
    <location>
        <begin position="308"/>
        <end position="396"/>
    </location>
</feature>
<evidence type="ECO:0000259" key="2">
    <source>
        <dbReference type="Pfam" id="PF03008"/>
    </source>
</evidence>
<evidence type="ECO:0000313" key="3">
    <source>
        <dbReference type="EMBL" id="AYQ55423.1"/>
    </source>
</evidence>
<protein>
    <recommendedName>
        <fullName evidence="5">ATPase</fullName>
    </recommendedName>
</protein>
<dbReference type="InterPro" id="IPR027417">
    <property type="entry name" value="P-loop_NTPase"/>
</dbReference>
<organism evidence="3 4">
    <name type="scientific">Methanomethylophilus alvi</name>
    <dbReference type="NCBI Taxonomy" id="1291540"/>
    <lineage>
        <taxon>Archaea</taxon>
        <taxon>Methanobacteriati</taxon>
        <taxon>Thermoplasmatota</taxon>
        <taxon>Thermoplasmata</taxon>
        <taxon>Methanomassiliicoccales</taxon>
        <taxon>Methanomethylophilaceae</taxon>
        <taxon>Methanomethylophilus</taxon>
    </lineage>
</organism>
<reference evidence="3 4" key="1">
    <citation type="submission" date="2016-10" db="EMBL/GenBank/DDBJ databases">
        <title>Complete genome of the TMA-utilizing, human hosted archaeon Methanomethylophilus alvus Gen. nov, sp. nov., strain Mx-05, derived from a pure culture.</title>
        <authorList>
            <person name="Brugere J.-F."/>
            <person name="Ben Hania W."/>
            <person name="Chaudhary P.P."/>
            <person name="Gaci N."/>
            <person name="Borrel G."/>
            <person name="Cao Van Tuat L."/>
            <person name="Fardeau M.-L."/>
            <person name="Harris H.M.B."/>
            <person name="O'Toole P.W."/>
            <person name="Ollivier B."/>
        </authorList>
    </citation>
    <scope>NUCLEOTIDE SEQUENCE [LARGE SCALE GENOMIC DNA]</scope>
    <source>
        <strain evidence="3 4">Mx-05</strain>
    </source>
</reference>
<dbReference type="EMBL" id="CP017686">
    <property type="protein sequence ID" value="AYQ55423.1"/>
    <property type="molecule type" value="Genomic_DNA"/>
</dbReference>
<dbReference type="PANTHER" id="PTHR34704:SF1">
    <property type="entry name" value="ATPASE"/>
    <property type="match status" value="1"/>
</dbReference>
<dbReference type="InterPro" id="IPR004256">
    <property type="entry name" value="DUF234"/>
</dbReference>
<sequence length="452" mass="51546">MEFIGREEESSILEREYGERSSLVIIYGRRRVGKTALIDNFLRDKTDSMYFLATEESVVLNLERFSSSVSGLLGIPGARFPDWESALDAATKYGKTVIAIDEFQYLAQSDPAIPSIFQHAWDTILSKRDVMLILCGSFIGMMERYTLNYSSPLYGRRTASLKLGPLTFSDVCSVSKGVVYRDLVERYAVTGGVPRYMEIMNGSSLEDDVYRHIVSRNGILYEEPLFLLKDEVKDPVNYISILRMIAAGNRKISDIAGRMEVPSNRISPYLSTLIDMGIVERMVPVTENNPERCRNGIYRIKDGLFGFWFSFVYPYKEYLDKGYTSAAMENFRTRFDEAFVSFRFEDVCREIAACELEGYTKTGSYWNKDTEIDVVAVDPDGRRIFAGECMFRREEKVTTKVLELLKAKCSKVRDFEGYSMEYGLFSTSGFDENLKARAEEEGVRLFDLSGSP</sequence>
<feature type="domain" description="ATPase" evidence="1">
    <location>
        <begin position="3"/>
        <end position="198"/>
    </location>
</feature>
<evidence type="ECO:0008006" key="5">
    <source>
        <dbReference type="Google" id="ProtNLM"/>
    </source>
</evidence>
<dbReference type="RefSeq" id="WP_015505191.1">
    <property type="nucleotide sequence ID" value="NZ_CP017686.1"/>
</dbReference>
<dbReference type="InterPro" id="IPR011335">
    <property type="entry name" value="Restrct_endonuc-II-like"/>
</dbReference>
<dbReference type="Proteomes" id="UP000273278">
    <property type="component" value="Chromosome"/>
</dbReference>
<dbReference type="SUPFAM" id="SSF46785">
    <property type="entry name" value="Winged helix' DNA-binding domain"/>
    <property type="match status" value="1"/>
</dbReference>
<dbReference type="AlphaFoldDB" id="A0A3G3IHU1"/>
<dbReference type="PANTHER" id="PTHR34704">
    <property type="entry name" value="ATPASE"/>
    <property type="match status" value="1"/>
</dbReference>
<dbReference type="Gene3D" id="3.40.50.300">
    <property type="entry name" value="P-loop containing nucleotide triphosphate hydrolases"/>
    <property type="match status" value="1"/>
</dbReference>
<dbReference type="OMA" id="FFDMVEW"/>